<accession>A0A5J4ZFC5</accession>
<evidence type="ECO:0000313" key="2">
    <source>
        <dbReference type="EMBL" id="KAA8516362.1"/>
    </source>
</evidence>
<dbReference type="AlphaFoldDB" id="A0A5J4ZFC5"/>
<dbReference type="Proteomes" id="UP000325577">
    <property type="component" value="Linkage Group LG8"/>
</dbReference>
<evidence type="ECO:0000313" key="3">
    <source>
        <dbReference type="Proteomes" id="UP000325577"/>
    </source>
</evidence>
<gene>
    <name evidence="2" type="ORF">F0562_016655</name>
</gene>
<sequence length="79" mass="9485">MFLILILFDWMFHWVFHLKLFHCKLVLILMAHLMFLILILFDLEGFQGGLPVERIQTWSAMGMTRTSSRDHKAFPTRNY</sequence>
<organism evidence="2 3">
    <name type="scientific">Nyssa sinensis</name>
    <dbReference type="NCBI Taxonomy" id="561372"/>
    <lineage>
        <taxon>Eukaryota</taxon>
        <taxon>Viridiplantae</taxon>
        <taxon>Streptophyta</taxon>
        <taxon>Embryophyta</taxon>
        <taxon>Tracheophyta</taxon>
        <taxon>Spermatophyta</taxon>
        <taxon>Magnoliopsida</taxon>
        <taxon>eudicotyledons</taxon>
        <taxon>Gunneridae</taxon>
        <taxon>Pentapetalae</taxon>
        <taxon>asterids</taxon>
        <taxon>Cornales</taxon>
        <taxon>Nyssaceae</taxon>
        <taxon>Nyssa</taxon>
    </lineage>
</organism>
<reference evidence="2 3" key="1">
    <citation type="submission" date="2019-09" db="EMBL/GenBank/DDBJ databases">
        <title>A chromosome-level genome assembly of the Chinese tupelo Nyssa sinensis.</title>
        <authorList>
            <person name="Yang X."/>
            <person name="Kang M."/>
            <person name="Yang Y."/>
            <person name="Xiong H."/>
            <person name="Wang M."/>
            <person name="Zhang Z."/>
            <person name="Wang Z."/>
            <person name="Wu H."/>
            <person name="Ma T."/>
            <person name="Liu J."/>
            <person name="Xi Z."/>
        </authorList>
    </citation>
    <scope>NUCLEOTIDE SEQUENCE [LARGE SCALE GENOMIC DNA]</scope>
    <source>
        <strain evidence="2">J267</strain>
        <tissue evidence="2">Leaf</tissue>
    </source>
</reference>
<protein>
    <submittedName>
        <fullName evidence="2">Uncharacterized protein</fullName>
    </submittedName>
</protein>
<proteinExistence type="predicted"/>
<keyword evidence="1" id="KW-0812">Transmembrane</keyword>
<keyword evidence="1" id="KW-0472">Membrane</keyword>
<evidence type="ECO:0000256" key="1">
    <source>
        <dbReference type="SAM" id="Phobius"/>
    </source>
</evidence>
<name>A0A5J4ZFC5_9ASTE</name>
<feature type="transmembrane region" description="Helical" evidence="1">
    <location>
        <begin position="21"/>
        <end position="41"/>
    </location>
</feature>
<keyword evidence="3" id="KW-1185">Reference proteome</keyword>
<keyword evidence="1" id="KW-1133">Transmembrane helix</keyword>
<dbReference type="EMBL" id="CM018051">
    <property type="protein sequence ID" value="KAA8516362.1"/>
    <property type="molecule type" value="Genomic_DNA"/>
</dbReference>